<comment type="subcellular location">
    <subcellularLocation>
        <location evidence="1">Cell membrane</location>
        <topology evidence="1">Single-pass type I membrane protein</topology>
    </subcellularLocation>
</comment>
<evidence type="ECO:0000313" key="12">
    <source>
        <dbReference type="Proteomes" id="UP001652623"/>
    </source>
</evidence>
<name>A0ABM3ZUH9_ZIZJJ</name>
<evidence type="ECO:0000256" key="10">
    <source>
        <dbReference type="ARBA" id="ARBA00023180"/>
    </source>
</evidence>
<dbReference type="PANTHER" id="PTHR27004">
    <property type="entry name" value="RECEPTOR-LIKE PROTEIN 12 ISOFORM X1"/>
    <property type="match status" value="1"/>
</dbReference>
<keyword evidence="4" id="KW-0433">Leucine-rich repeat</keyword>
<keyword evidence="7 11" id="KW-1133">Transmembrane helix</keyword>
<dbReference type="Proteomes" id="UP001652623">
    <property type="component" value="Chromosome 10"/>
</dbReference>
<keyword evidence="8 11" id="KW-0472">Membrane</keyword>
<evidence type="ECO:0000256" key="9">
    <source>
        <dbReference type="ARBA" id="ARBA00023170"/>
    </source>
</evidence>
<dbReference type="SUPFAM" id="SSF52058">
    <property type="entry name" value="L domain-like"/>
    <property type="match status" value="1"/>
</dbReference>
<evidence type="ECO:0000256" key="4">
    <source>
        <dbReference type="ARBA" id="ARBA00022614"/>
    </source>
</evidence>
<evidence type="ECO:0000256" key="8">
    <source>
        <dbReference type="ARBA" id="ARBA00023136"/>
    </source>
</evidence>
<dbReference type="RefSeq" id="XP_060668124.1">
    <property type="nucleotide sequence ID" value="XM_060812141.1"/>
</dbReference>
<evidence type="ECO:0000256" key="2">
    <source>
        <dbReference type="ARBA" id="ARBA00009592"/>
    </source>
</evidence>
<dbReference type="GeneID" id="107411790"/>
<evidence type="ECO:0000256" key="5">
    <source>
        <dbReference type="ARBA" id="ARBA00022692"/>
    </source>
</evidence>
<evidence type="ECO:0000256" key="11">
    <source>
        <dbReference type="SAM" id="Phobius"/>
    </source>
</evidence>
<dbReference type="Gene3D" id="3.80.10.10">
    <property type="entry name" value="Ribonuclease Inhibitor"/>
    <property type="match status" value="1"/>
</dbReference>
<keyword evidence="5 11" id="KW-0812">Transmembrane</keyword>
<keyword evidence="9" id="KW-0675">Receptor</keyword>
<gene>
    <name evidence="13" type="primary">LOC107411790</name>
</gene>
<proteinExistence type="inferred from homology"/>
<evidence type="ECO:0000313" key="13">
    <source>
        <dbReference type="RefSeq" id="XP_060668124.1"/>
    </source>
</evidence>
<keyword evidence="6" id="KW-0677">Repeat</keyword>
<feature type="transmembrane region" description="Helical" evidence="11">
    <location>
        <begin position="154"/>
        <end position="174"/>
    </location>
</feature>
<evidence type="ECO:0000256" key="7">
    <source>
        <dbReference type="ARBA" id="ARBA00022989"/>
    </source>
</evidence>
<reference evidence="13" key="1">
    <citation type="submission" date="2025-08" db="UniProtKB">
        <authorList>
            <consortium name="RefSeq"/>
        </authorList>
    </citation>
    <scope>IDENTIFICATION</scope>
    <source>
        <tissue evidence="13">Seedling</tissue>
    </source>
</reference>
<dbReference type="InterPro" id="IPR032675">
    <property type="entry name" value="LRR_dom_sf"/>
</dbReference>
<organism evidence="12 13">
    <name type="scientific">Ziziphus jujuba</name>
    <name type="common">Chinese jujube</name>
    <name type="synonym">Ziziphus sativa</name>
    <dbReference type="NCBI Taxonomy" id="326968"/>
    <lineage>
        <taxon>Eukaryota</taxon>
        <taxon>Viridiplantae</taxon>
        <taxon>Streptophyta</taxon>
        <taxon>Embryophyta</taxon>
        <taxon>Tracheophyta</taxon>
        <taxon>Spermatophyta</taxon>
        <taxon>Magnoliopsida</taxon>
        <taxon>eudicotyledons</taxon>
        <taxon>Gunneridae</taxon>
        <taxon>Pentapetalae</taxon>
        <taxon>rosids</taxon>
        <taxon>fabids</taxon>
        <taxon>Rosales</taxon>
        <taxon>Rhamnaceae</taxon>
        <taxon>Paliureae</taxon>
        <taxon>Ziziphus</taxon>
    </lineage>
</organism>
<accession>A0ABM3ZUH9</accession>
<keyword evidence="10" id="KW-0325">Glycoprotein</keyword>
<dbReference type="Pfam" id="PF13855">
    <property type="entry name" value="LRR_8"/>
    <property type="match status" value="1"/>
</dbReference>
<evidence type="ECO:0000256" key="3">
    <source>
        <dbReference type="ARBA" id="ARBA00022475"/>
    </source>
</evidence>
<keyword evidence="12" id="KW-1185">Reference proteome</keyword>
<keyword evidence="3" id="KW-1003">Cell membrane</keyword>
<evidence type="ECO:0000256" key="6">
    <source>
        <dbReference type="ARBA" id="ARBA00022737"/>
    </source>
</evidence>
<dbReference type="InterPro" id="IPR001611">
    <property type="entry name" value="Leu-rich_rpt"/>
</dbReference>
<protein>
    <submittedName>
        <fullName evidence="13">Receptor-like protein 9DC3</fullName>
    </submittedName>
</protein>
<evidence type="ECO:0000256" key="1">
    <source>
        <dbReference type="ARBA" id="ARBA00004251"/>
    </source>
</evidence>
<dbReference type="PANTHER" id="PTHR27004:SF203">
    <property type="entry name" value="LEUCINE-RICH REPEAT-CONTAINING N-TERMINAL PLANT-TYPE DOMAIN-CONTAINING PROTEIN"/>
    <property type="match status" value="1"/>
</dbReference>
<comment type="similarity">
    <text evidence="2">Belongs to the RLP family.</text>
</comment>
<sequence>MKSSKAGAIPSSLGHLIELESLDLYDNKLSGTIPQQLVNLTFLAYLNFSQNQLTGLIPSSLGKLSDLELLDLFSYKLSGEIPQQLINLTFLEYLNFSKDQLMGPIPLGSQFGIFSNSYFEGNRGLSNFPLSRNCRTILPTPYYEEMSDSESSGFIWKFVVMGYGFGLIIGLMMGR</sequence>